<dbReference type="PANTHER" id="PTHR44068">
    <property type="entry name" value="ZGC:194242"/>
    <property type="match status" value="1"/>
</dbReference>
<dbReference type="Pfam" id="PF08241">
    <property type="entry name" value="Methyltransf_11"/>
    <property type="match status" value="1"/>
</dbReference>
<evidence type="ECO:0000256" key="1">
    <source>
        <dbReference type="ARBA" id="ARBA00022679"/>
    </source>
</evidence>
<reference evidence="6" key="1">
    <citation type="submission" date="2022-11" db="UniProtKB">
        <authorList>
            <consortium name="WormBaseParasite"/>
        </authorList>
    </citation>
    <scope>IDENTIFICATION</scope>
</reference>
<dbReference type="InterPro" id="IPR050447">
    <property type="entry name" value="Erg6_SMT_methyltransf"/>
</dbReference>
<accession>A0A915N3H4</accession>
<name>A0A915N3H4_MELJA</name>
<dbReference type="Gene3D" id="3.40.50.150">
    <property type="entry name" value="Vaccinia Virus protein VP39"/>
    <property type="match status" value="1"/>
</dbReference>
<comment type="similarity">
    <text evidence="2">Belongs to the class I-like SAM-binding methyltransferase superfamily. Erg6/SMT family.</text>
</comment>
<evidence type="ECO:0000313" key="6">
    <source>
        <dbReference type="WBParaSite" id="scaffold662_cov282.g1522"/>
    </source>
</evidence>
<keyword evidence="5" id="KW-1185">Reference proteome</keyword>
<dbReference type="AlphaFoldDB" id="A0A915N3H4"/>
<dbReference type="InterPro" id="IPR013216">
    <property type="entry name" value="Methyltransf_11"/>
</dbReference>
<dbReference type="SUPFAM" id="SSF53335">
    <property type="entry name" value="S-adenosyl-L-methionine-dependent methyltransferases"/>
    <property type="match status" value="1"/>
</dbReference>
<organism evidence="5 6">
    <name type="scientific">Meloidogyne javanica</name>
    <name type="common">Root-knot nematode worm</name>
    <dbReference type="NCBI Taxonomy" id="6303"/>
    <lineage>
        <taxon>Eukaryota</taxon>
        <taxon>Metazoa</taxon>
        <taxon>Ecdysozoa</taxon>
        <taxon>Nematoda</taxon>
        <taxon>Chromadorea</taxon>
        <taxon>Rhabditida</taxon>
        <taxon>Tylenchina</taxon>
        <taxon>Tylenchomorpha</taxon>
        <taxon>Tylenchoidea</taxon>
        <taxon>Meloidogynidae</taxon>
        <taxon>Meloidogyninae</taxon>
        <taxon>Meloidogyne</taxon>
        <taxon>Meloidogyne incognita group</taxon>
    </lineage>
</organism>
<dbReference type="WBParaSite" id="scaffold662_cov282.g1522">
    <property type="protein sequence ID" value="scaffold662_cov282.g1522"/>
    <property type="gene ID" value="scaffold662_cov282.g1522"/>
</dbReference>
<dbReference type="InterPro" id="IPR029063">
    <property type="entry name" value="SAM-dependent_MTases_sf"/>
</dbReference>
<sequence length="415" mass="46898">MMKTKIVFLILISLILINIGSSRSPPLQKDVLGLQQQFGRNPLQQPKTKEENSKDSTHPLDCKCDACKEAAAKNTNQLKVEFKKYYVMTSFTEIHFRLYADAKQNGDYGPCIAHYYSVMSKLIEKYFCKSFHFVPPLPSQNQQKFNLFETNNFIKTTKYSGNSISNSLKELHLLIGECLQLNDKTKCLDIGCGIGNVIEHLAFTGAQFIDIPLSKNSQDAAYAIYSLKYLPKLEIIFSELDRVLKPEGLLLVYDLLKTDKYNEDNVEHRTEDSNEGVLPLSELNEENLKDIDLIIEIGSVTALAVEKTYNEIKAATRRQEDNHSVFIPSGALWGSRDIQKMADFGVLKTERKRRSTLSITTMLHPNALQLAELCSDSSSELKVLHSFCEECKKTNSPKVLYDGKHSPTTLSYGAK</sequence>
<dbReference type="Proteomes" id="UP000887561">
    <property type="component" value="Unplaced"/>
</dbReference>
<keyword evidence="1" id="KW-0808">Transferase</keyword>
<protein>
    <submittedName>
        <fullName evidence="6">Methyltransferase type 11 domain-containing protein</fullName>
    </submittedName>
</protein>
<dbReference type="GO" id="GO:0016126">
    <property type="term" value="P:sterol biosynthetic process"/>
    <property type="evidence" value="ECO:0007669"/>
    <property type="project" value="TreeGrafter"/>
</dbReference>
<evidence type="ECO:0000256" key="2">
    <source>
        <dbReference type="ARBA" id="ARBA00038188"/>
    </source>
</evidence>
<keyword evidence="3" id="KW-0732">Signal</keyword>
<dbReference type="Gene3D" id="3.40.50.720">
    <property type="entry name" value="NAD(P)-binding Rossmann-like Domain"/>
    <property type="match status" value="1"/>
</dbReference>
<evidence type="ECO:0000313" key="5">
    <source>
        <dbReference type="Proteomes" id="UP000887561"/>
    </source>
</evidence>
<dbReference type="PANTHER" id="PTHR44068:SF1">
    <property type="entry name" value="HYPOTHETICAL LOC100005854"/>
    <property type="match status" value="1"/>
</dbReference>
<evidence type="ECO:0000256" key="3">
    <source>
        <dbReference type="SAM" id="SignalP"/>
    </source>
</evidence>
<feature type="domain" description="Methyltransferase type 11" evidence="4">
    <location>
        <begin position="207"/>
        <end position="251"/>
    </location>
</feature>
<dbReference type="GO" id="GO:0003838">
    <property type="term" value="F:sterol 24-C-methyltransferase activity"/>
    <property type="evidence" value="ECO:0007669"/>
    <property type="project" value="TreeGrafter"/>
</dbReference>
<proteinExistence type="inferred from homology"/>
<feature type="chain" id="PRO_5036927415" evidence="3">
    <location>
        <begin position="23"/>
        <end position="415"/>
    </location>
</feature>
<evidence type="ECO:0000259" key="4">
    <source>
        <dbReference type="Pfam" id="PF08241"/>
    </source>
</evidence>
<dbReference type="GO" id="GO:0005783">
    <property type="term" value="C:endoplasmic reticulum"/>
    <property type="evidence" value="ECO:0007669"/>
    <property type="project" value="TreeGrafter"/>
</dbReference>
<feature type="signal peptide" evidence="3">
    <location>
        <begin position="1"/>
        <end position="22"/>
    </location>
</feature>